<protein>
    <submittedName>
        <fullName evidence="2">Uncharacterized protein</fullName>
    </submittedName>
</protein>
<name>S7VFA1_9BACT</name>
<evidence type="ECO:0000313" key="3">
    <source>
        <dbReference type="Proteomes" id="UP000014974"/>
    </source>
</evidence>
<feature type="region of interest" description="Disordered" evidence="1">
    <location>
        <begin position="1"/>
        <end position="20"/>
    </location>
</feature>
<reference evidence="2 3" key="1">
    <citation type="journal article" date="2013" name="Genome Announc.">
        <title>Draft Genome Sequence of Cyclobacterium qasimii Strain M12-11BT, Isolated from Arctic Marine Sediment.</title>
        <authorList>
            <person name="Shivaji S."/>
            <person name="Ara S."/>
            <person name="Singh A."/>
            <person name="Kumar Pinnaka A."/>
        </authorList>
    </citation>
    <scope>NUCLEOTIDE SEQUENCE [LARGE SCALE GENOMIC DNA]</scope>
    <source>
        <strain evidence="2 3">M12-11B</strain>
    </source>
</reference>
<dbReference type="AlphaFoldDB" id="S7VFA1"/>
<sequence length="46" mass="5348">MLNRDFDASKSPTFHSVPRINHGNKRLNALNKMMVGPSGSFYRRWL</sequence>
<evidence type="ECO:0000313" key="2">
    <source>
        <dbReference type="EMBL" id="EPR68915.1"/>
    </source>
</evidence>
<dbReference type="EMBL" id="ATNM01000091">
    <property type="protein sequence ID" value="EPR68915.1"/>
    <property type="molecule type" value="Genomic_DNA"/>
</dbReference>
<comment type="caution">
    <text evidence="2">The sequence shown here is derived from an EMBL/GenBank/DDBJ whole genome shotgun (WGS) entry which is preliminary data.</text>
</comment>
<organism evidence="2 3">
    <name type="scientific">Cyclobacterium qasimii M12-11B</name>
    <dbReference type="NCBI Taxonomy" id="641524"/>
    <lineage>
        <taxon>Bacteria</taxon>
        <taxon>Pseudomonadati</taxon>
        <taxon>Bacteroidota</taxon>
        <taxon>Cytophagia</taxon>
        <taxon>Cytophagales</taxon>
        <taxon>Cyclobacteriaceae</taxon>
        <taxon>Cyclobacterium</taxon>
    </lineage>
</organism>
<proteinExistence type="predicted"/>
<gene>
    <name evidence="2" type="ORF">ADICYQ_2301</name>
</gene>
<dbReference type="Proteomes" id="UP000014974">
    <property type="component" value="Unassembled WGS sequence"/>
</dbReference>
<evidence type="ECO:0000256" key="1">
    <source>
        <dbReference type="SAM" id="MobiDB-lite"/>
    </source>
</evidence>
<accession>S7VFA1</accession>